<name>A0A5C5YTE2_9BACT</name>
<organism evidence="3 4">
    <name type="scientific">Posidoniimonas polymericola</name>
    <dbReference type="NCBI Taxonomy" id="2528002"/>
    <lineage>
        <taxon>Bacteria</taxon>
        <taxon>Pseudomonadati</taxon>
        <taxon>Planctomycetota</taxon>
        <taxon>Planctomycetia</taxon>
        <taxon>Pirellulales</taxon>
        <taxon>Lacipirellulaceae</taxon>
        <taxon>Posidoniimonas</taxon>
    </lineage>
</organism>
<dbReference type="RefSeq" id="WP_146584310.1">
    <property type="nucleotide sequence ID" value="NZ_SJPO01000002.1"/>
</dbReference>
<feature type="compositionally biased region" description="Basic and acidic residues" evidence="1">
    <location>
        <begin position="685"/>
        <end position="699"/>
    </location>
</feature>
<gene>
    <name evidence="3" type="ORF">Pla123a_08600</name>
</gene>
<feature type="transmembrane region" description="Helical" evidence="2">
    <location>
        <begin position="105"/>
        <end position="134"/>
    </location>
</feature>
<comment type="caution">
    <text evidence="3">The sequence shown here is derived from an EMBL/GenBank/DDBJ whole genome shotgun (WGS) entry which is preliminary data.</text>
</comment>
<evidence type="ECO:0000256" key="2">
    <source>
        <dbReference type="SAM" id="Phobius"/>
    </source>
</evidence>
<keyword evidence="4" id="KW-1185">Reference proteome</keyword>
<proteinExistence type="predicted"/>
<protein>
    <submittedName>
        <fullName evidence="3">ABC-2 family transporter protein</fullName>
    </submittedName>
</protein>
<feature type="transmembrane region" description="Helical" evidence="2">
    <location>
        <begin position="61"/>
        <end position="84"/>
    </location>
</feature>
<feature type="transmembrane region" description="Helical" evidence="2">
    <location>
        <begin position="308"/>
        <end position="326"/>
    </location>
</feature>
<dbReference type="Proteomes" id="UP000318478">
    <property type="component" value="Unassembled WGS sequence"/>
</dbReference>
<feature type="transmembrane region" description="Helical" evidence="2">
    <location>
        <begin position="502"/>
        <end position="524"/>
    </location>
</feature>
<evidence type="ECO:0000256" key="1">
    <source>
        <dbReference type="SAM" id="MobiDB-lite"/>
    </source>
</evidence>
<dbReference type="OrthoDB" id="225220at2"/>
<evidence type="ECO:0000313" key="4">
    <source>
        <dbReference type="Proteomes" id="UP000318478"/>
    </source>
</evidence>
<dbReference type="EMBL" id="SJPO01000002">
    <property type="protein sequence ID" value="TWT78071.1"/>
    <property type="molecule type" value="Genomic_DNA"/>
</dbReference>
<feature type="transmembrane region" description="Helical" evidence="2">
    <location>
        <begin position="210"/>
        <end position="228"/>
    </location>
</feature>
<keyword evidence="2" id="KW-0812">Transmembrane</keyword>
<feature type="transmembrane region" description="Helical" evidence="2">
    <location>
        <begin position="354"/>
        <end position="379"/>
    </location>
</feature>
<keyword evidence="2" id="KW-1133">Transmembrane helix</keyword>
<feature type="transmembrane region" description="Helical" evidence="2">
    <location>
        <begin position="472"/>
        <end position="490"/>
    </location>
</feature>
<feature type="transmembrane region" description="Helical" evidence="2">
    <location>
        <begin position="274"/>
        <end position="296"/>
    </location>
</feature>
<feature type="transmembrane region" description="Helical" evidence="2">
    <location>
        <begin position="170"/>
        <end position="190"/>
    </location>
</feature>
<feature type="transmembrane region" description="Helical" evidence="2">
    <location>
        <begin position="140"/>
        <end position="158"/>
    </location>
</feature>
<reference evidence="3 4" key="1">
    <citation type="submission" date="2019-02" db="EMBL/GenBank/DDBJ databases">
        <title>Deep-cultivation of Planctomycetes and their phenomic and genomic characterization uncovers novel biology.</title>
        <authorList>
            <person name="Wiegand S."/>
            <person name="Jogler M."/>
            <person name="Boedeker C."/>
            <person name="Pinto D."/>
            <person name="Vollmers J."/>
            <person name="Rivas-Marin E."/>
            <person name="Kohn T."/>
            <person name="Peeters S.H."/>
            <person name="Heuer A."/>
            <person name="Rast P."/>
            <person name="Oberbeckmann S."/>
            <person name="Bunk B."/>
            <person name="Jeske O."/>
            <person name="Meyerdierks A."/>
            <person name="Storesund J.E."/>
            <person name="Kallscheuer N."/>
            <person name="Luecker S."/>
            <person name="Lage O.M."/>
            <person name="Pohl T."/>
            <person name="Merkel B.J."/>
            <person name="Hornburger P."/>
            <person name="Mueller R.-W."/>
            <person name="Bruemmer F."/>
            <person name="Labrenz M."/>
            <person name="Spormann A.M."/>
            <person name="Op Den Camp H."/>
            <person name="Overmann J."/>
            <person name="Amann R."/>
            <person name="Jetten M.S.M."/>
            <person name="Mascher T."/>
            <person name="Medema M.H."/>
            <person name="Devos D.P."/>
            <person name="Kaster A.-K."/>
            <person name="Ovreas L."/>
            <person name="Rohde M."/>
            <person name="Galperin M.Y."/>
            <person name="Jogler C."/>
        </authorList>
    </citation>
    <scope>NUCLEOTIDE SEQUENCE [LARGE SCALE GENOMIC DNA]</scope>
    <source>
        <strain evidence="3 4">Pla123a</strain>
    </source>
</reference>
<feature type="transmembrane region" description="Helical" evidence="2">
    <location>
        <begin position="444"/>
        <end position="466"/>
    </location>
</feature>
<sequence length="699" mass="75685">MNAALANPIAPAAPDTLRLAKRFFWKELRMQSGLAVGTAVSTLLVMLIYRASSPISGRPDAMAVLALGAAALFCVAAAVTLFSVEREEGTMLYLQSLPENRWATLLGKLTSAIVLTPLLFGVLLAVGAVVAGGVGPSERTWLVLGTTGVVVLLELLVWSLLASLLVPKPLLAACLGIAGASFCSFATIAATGGNVDLFELGDSQALPARLVVALLIGALDVWLGLNWLPRGEQHVTIKTTNRAKEKPAARANVGWLGSFGRLAWQTHRQSWKSAFAATVIGGCLTLAWPLVLGMAMGMDNLVRETPRPAILLGALFVPALMGALVFREDQRRRQHRFLAEHAAPPRRVWLARQVVGLGYLTLMYCGIAITLFAAAAIYWRRNVFGTWIDLDQQDHAGWTSGFLEQVALTQQYDTTVAVLVGVAAAAFAAYAVGQFFSLTLRSEIFAGLLAFGAAWLLAGWAMLVFYWMLSPLWAVAPFGLAALLATWLRAPAWLFERGGVKPWLLPAVVLTAPLAFVMLAVPAARDAQLAPRYQTHNLPNGEAAIAAMAANARAERSRGREVADGYTLLKSGGTMDSDALQEFIRLSKIDCRLPPSPLKKTGRTEPLDELIQQALRLSEPGRRLEVLLACRRANVQRLRGRPGYAISWDPPRVGYRPGNRCLGSDRRANQSRDPRGARPAPYDRLAGKRPDRCDDERLP</sequence>
<feature type="transmembrane region" description="Helical" evidence="2">
    <location>
        <begin position="28"/>
        <end position="49"/>
    </location>
</feature>
<evidence type="ECO:0000313" key="3">
    <source>
        <dbReference type="EMBL" id="TWT78071.1"/>
    </source>
</evidence>
<accession>A0A5C5YTE2</accession>
<keyword evidence="2" id="KW-0472">Membrane</keyword>
<feature type="compositionally biased region" description="Basic and acidic residues" evidence="1">
    <location>
        <begin position="663"/>
        <end position="676"/>
    </location>
</feature>
<dbReference type="AlphaFoldDB" id="A0A5C5YTE2"/>
<feature type="transmembrane region" description="Helical" evidence="2">
    <location>
        <begin position="414"/>
        <end position="432"/>
    </location>
</feature>
<feature type="region of interest" description="Disordered" evidence="1">
    <location>
        <begin position="657"/>
        <end position="699"/>
    </location>
</feature>